<feature type="domain" description="AAA+ ATPase" evidence="8">
    <location>
        <begin position="39"/>
        <end position="215"/>
    </location>
</feature>
<gene>
    <name evidence="9" type="ORF">HCR03_14075</name>
</gene>
<evidence type="ECO:0000256" key="6">
    <source>
        <dbReference type="ARBA" id="ARBA00023065"/>
    </source>
</evidence>
<dbReference type="EMBL" id="CP060286">
    <property type="protein sequence ID" value="QNK39836.1"/>
    <property type="molecule type" value="Genomic_DNA"/>
</dbReference>
<dbReference type="AlphaFoldDB" id="A0A7G8T895"/>
<dbReference type="Gene3D" id="3.40.50.300">
    <property type="entry name" value="P-loop containing nucleotide triphosphate hydrolases"/>
    <property type="match status" value="2"/>
</dbReference>
<evidence type="ECO:0000256" key="1">
    <source>
        <dbReference type="ARBA" id="ARBA00004202"/>
    </source>
</evidence>
<evidence type="ECO:0000313" key="9">
    <source>
        <dbReference type="EMBL" id="QNK39836.1"/>
    </source>
</evidence>
<organism evidence="9 10">
    <name type="scientific">Caproicibacter fermentans</name>
    <dbReference type="NCBI Taxonomy" id="2576756"/>
    <lineage>
        <taxon>Bacteria</taxon>
        <taxon>Bacillati</taxon>
        <taxon>Bacillota</taxon>
        <taxon>Clostridia</taxon>
        <taxon>Eubacteriales</taxon>
        <taxon>Acutalibacteraceae</taxon>
        <taxon>Caproicibacter</taxon>
    </lineage>
</organism>
<evidence type="ECO:0000259" key="8">
    <source>
        <dbReference type="SMART" id="SM00382"/>
    </source>
</evidence>
<dbReference type="GO" id="GO:0006826">
    <property type="term" value="P:iron ion transport"/>
    <property type="evidence" value="ECO:0007669"/>
    <property type="project" value="UniProtKB-KW"/>
</dbReference>
<dbReference type="InterPro" id="IPR027417">
    <property type="entry name" value="P-loop_NTPase"/>
</dbReference>
<evidence type="ECO:0000256" key="4">
    <source>
        <dbReference type="ARBA" id="ARBA00022496"/>
    </source>
</evidence>
<keyword evidence="5" id="KW-0408">Iron</keyword>
<dbReference type="InterPro" id="IPR051535">
    <property type="entry name" value="Siderophore_ABC-ATPase"/>
</dbReference>
<dbReference type="PANTHER" id="PTHR42771:SF2">
    <property type="entry name" value="IRON(3+)-HYDROXAMATE IMPORT ATP-BINDING PROTEIN FHUC"/>
    <property type="match status" value="1"/>
</dbReference>
<dbReference type="PANTHER" id="PTHR42771">
    <property type="entry name" value="IRON(3+)-HYDROXAMATE IMPORT ATP-BINDING PROTEIN FHUC"/>
    <property type="match status" value="1"/>
</dbReference>
<dbReference type="RefSeq" id="WP_187034825.1">
    <property type="nucleotide sequence ID" value="NZ_CP060286.1"/>
</dbReference>
<evidence type="ECO:0000313" key="10">
    <source>
        <dbReference type="Proteomes" id="UP000515909"/>
    </source>
</evidence>
<dbReference type="SMART" id="SM00382">
    <property type="entry name" value="AAA"/>
    <property type="match status" value="1"/>
</dbReference>
<keyword evidence="7" id="KW-0472">Membrane</keyword>
<dbReference type="GO" id="GO:0005524">
    <property type="term" value="F:ATP binding"/>
    <property type="evidence" value="ECO:0007669"/>
    <property type="project" value="InterPro"/>
</dbReference>
<accession>A0A7G8T895</accession>
<dbReference type="InterPro" id="IPR003593">
    <property type="entry name" value="AAA+_ATPase"/>
</dbReference>
<keyword evidence="3" id="KW-1003">Cell membrane</keyword>
<dbReference type="InterPro" id="IPR038729">
    <property type="entry name" value="Rad50/SbcC_AAA"/>
</dbReference>
<dbReference type="InterPro" id="IPR003959">
    <property type="entry name" value="ATPase_AAA_core"/>
</dbReference>
<evidence type="ECO:0000256" key="3">
    <source>
        <dbReference type="ARBA" id="ARBA00022475"/>
    </source>
</evidence>
<dbReference type="KEGG" id="cfem:HCR03_14075"/>
<sequence length="248" mass="27996">MDENYISGVKISKPLPEESYLNSLPAVRNLIRQGGLSFEKRVTFLVGENGTGKSTLLEAIAVAAGFNPEGGTRNFTFSTRATHSELYRHLTVARRAHPKDGFFLRAESFYNLASNIDEMDSEPSFGPPVIDSYGGRSLHTQSHGESFLALIENRFGGNGLYLLDEPEAALSPSRLMTLLVRIHDLVQKHSQFIIATHSPILMAYPSAVVYELTEDGIRQVDYRETEHYQLTRRFLENPERMLRYLLEE</sequence>
<proteinExistence type="predicted"/>
<evidence type="ECO:0000256" key="5">
    <source>
        <dbReference type="ARBA" id="ARBA00023004"/>
    </source>
</evidence>
<evidence type="ECO:0000256" key="2">
    <source>
        <dbReference type="ARBA" id="ARBA00022448"/>
    </source>
</evidence>
<dbReference type="GO" id="GO:0005886">
    <property type="term" value="C:plasma membrane"/>
    <property type="evidence" value="ECO:0007669"/>
    <property type="project" value="UniProtKB-SubCell"/>
</dbReference>
<keyword evidence="2" id="KW-0813">Transport</keyword>
<dbReference type="GO" id="GO:0006302">
    <property type="term" value="P:double-strand break repair"/>
    <property type="evidence" value="ECO:0007669"/>
    <property type="project" value="InterPro"/>
</dbReference>
<dbReference type="GO" id="GO:0016887">
    <property type="term" value="F:ATP hydrolysis activity"/>
    <property type="evidence" value="ECO:0007669"/>
    <property type="project" value="InterPro"/>
</dbReference>
<keyword evidence="4" id="KW-0410">Iron transport</keyword>
<dbReference type="SUPFAM" id="SSF52540">
    <property type="entry name" value="P-loop containing nucleoside triphosphate hydrolases"/>
    <property type="match status" value="1"/>
</dbReference>
<keyword evidence="6" id="KW-0406">Ion transport</keyword>
<dbReference type="Pfam" id="PF13476">
    <property type="entry name" value="AAA_23"/>
    <property type="match status" value="1"/>
</dbReference>
<name>A0A7G8T895_9FIRM</name>
<dbReference type="Pfam" id="PF13304">
    <property type="entry name" value="AAA_21"/>
    <property type="match status" value="1"/>
</dbReference>
<comment type="subcellular location">
    <subcellularLocation>
        <location evidence="1">Cell membrane</location>
        <topology evidence="1">Peripheral membrane protein</topology>
    </subcellularLocation>
</comment>
<protein>
    <submittedName>
        <fullName evidence="9">AAA family ATPase</fullName>
    </submittedName>
</protein>
<dbReference type="Proteomes" id="UP000515909">
    <property type="component" value="Chromosome"/>
</dbReference>
<reference evidence="9 10" key="1">
    <citation type="submission" date="2020-08" db="EMBL/GenBank/DDBJ databases">
        <title>The isolate Caproiciproducens sp. 7D4C2 produces n-caproate at mildly acidic conditions from hexoses: genome and rBOX comparison with related strains and chain-elongating bacteria.</title>
        <authorList>
            <person name="Esquivel-Elizondo S."/>
            <person name="Bagci C."/>
            <person name="Temovska M."/>
            <person name="Jeon B.S."/>
            <person name="Bessarab I."/>
            <person name="Williams R.B.H."/>
            <person name="Huson D.H."/>
            <person name="Angenent L.T."/>
        </authorList>
    </citation>
    <scope>NUCLEOTIDE SEQUENCE [LARGE SCALE GENOMIC DNA]</scope>
    <source>
        <strain evidence="9 10">7D4C2</strain>
    </source>
</reference>
<evidence type="ECO:0000256" key="7">
    <source>
        <dbReference type="ARBA" id="ARBA00023136"/>
    </source>
</evidence>